<dbReference type="InterPro" id="IPR001594">
    <property type="entry name" value="Palmitoyltrfase_DHHC"/>
</dbReference>
<keyword evidence="10" id="KW-1185">Reference proteome</keyword>
<organism evidence="9 10">
    <name type="scientific">Tritrichomonas foetus</name>
    <dbReference type="NCBI Taxonomy" id="1144522"/>
    <lineage>
        <taxon>Eukaryota</taxon>
        <taxon>Metamonada</taxon>
        <taxon>Parabasalia</taxon>
        <taxon>Tritrichomonadida</taxon>
        <taxon>Tritrichomonadidae</taxon>
        <taxon>Tritrichomonas</taxon>
    </lineage>
</organism>
<dbReference type="VEuPathDB" id="TrichDB:TRFO_34889"/>
<evidence type="ECO:0000313" key="10">
    <source>
        <dbReference type="Proteomes" id="UP000179807"/>
    </source>
</evidence>
<comment type="catalytic activity">
    <reaction evidence="7">
        <text>L-cysteinyl-[protein] + hexadecanoyl-CoA = S-hexadecanoyl-L-cysteinyl-[protein] + CoA</text>
        <dbReference type="Rhea" id="RHEA:36683"/>
        <dbReference type="Rhea" id="RHEA-COMP:10131"/>
        <dbReference type="Rhea" id="RHEA-COMP:11032"/>
        <dbReference type="ChEBI" id="CHEBI:29950"/>
        <dbReference type="ChEBI" id="CHEBI:57287"/>
        <dbReference type="ChEBI" id="CHEBI:57379"/>
        <dbReference type="ChEBI" id="CHEBI:74151"/>
        <dbReference type="EC" id="2.3.1.225"/>
    </reaction>
</comment>
<evidence type="ECO:0000313" key="9">
    <source>
        <dbReference type="EMBL" id="OHS98667.1"/>
    </source>
</evidence>
<feature type="transmembrane region" description="Helical" evidence="7">
    <location>
        <begin position="196"/>
        <end position="219"/>
    </location>
</feature>
<keyword evidence="6 7" id="KW-0012">Acyltransferase</keyword>
<keyword evidence="4 7" id="KW-1133">Transmembrane helix</keyword>
<name>A0A1J4JM75_9EUKA</name>
<dbReference type="EC" id="2.3.1.225" evidence="7"/>
<keyword evidence="3 7" id="KW-0812">Transmembrane</keyword>
<evidence type="ECO:0000256" key="3">
    <source>
        <dbReference type="ARBA" id="ARBA00022692"/>
    </source>
</evidence>
<dbReference type="PROSITE" id="PS50216">
    <property type="entry name" value="DHHC"/>
    <property type="match status" value="1"/>
</dbReference>
<dbReference type="Pfam" id="PF01529">
    <property type="entry name" value="DHHC"/>
    <property type="match status" value="1"/>
</dbReference>
<dbReference type="GO" id="GO:0019706">
    <property type="term" value="F:protein-cysteine S-palmitoyltransferase activity"/>
    <property type="evidence" value="ECO:0007669"/>
    <property type="project" value="UniProtKB-EC"/>
</dbReference>
<reference evidence="9" key="1">
    <citation type="submission" date="2016-10" db="EMBL/GenBank/DDBJ databases">
        <authorList>
            <person name="Benchimol M."/>
            <person name="Almeida L.G."/>
            <person name="Vasconcelos A.T."/>
            <person name="Perreira-Neves A."/>
            <person name="Rosa I.A."/>
            <person name="Tasca T."/>
            <person name="Bogo M.R."/>
            <person name="de Souza W."/>
        </authorList>
    </citation>
    <scope>NUCLEOTIDE SEQUENCE [LARGE SCALE GENOMIC DNA]</scope>
    <source>
        <strain evidence="9">K</strain>
    </source>
</reference>
<feature type="transmembrane region" description="Helical" evidence="7">
    <location>
        <begin position="95"/>
        <end position="125"/>
    </location>
</feature>
<dbReference type="GO" id="GO:0006612">
    <property type="term" value="P:protein targeting to membrane"/>
    <property type="evidence" value="ECO:0007669"/>
    <property type="project" value="TreeGrafter"/>
</dbReference>
<dbReference type="GO" id="GO:0016020">
    <property type="term" value="C:membrane"/>
    <property type="evidence" value="ECO:0007669"/>
    <property type="project" value="UniProtKB-SubCell"/>
</dbReference>
<evidence type="ECO:0000256" key="1">
    <source>
        <dbReference type="ARBA" id="ARBA00004141"/>
    </source>
</evidence>
<feature type="transmembrane region" description="Helical" evidence="7">
    <location>
        <begin position="60"/>
        <end position="83"/>
    </location>
</feature>
<evidence type="ECO:0000256" key="6">
    <source>
        <dbReference type="ARBA" id="ARBA00023315"/>
    </source>
</evidence>
<evidence type="ECO:0000259" key="8">
    <source>
        <dbReference type="Pfam" id="PF01529"/>
    </source>
</evidence>
<comment type="caution">
    <text evidence="9">The sequence shown here is derived from an EMBL/GenBank/DDBJ whole genome shotgun (WGS) entry which is preliminary data.</text>
</comment>
<comment type="domain">
    <text evidence="7">The DHHC domain is required for palmitoyltransferase activity.</text>
</comment>
<dbReference type="EMBL" id="MLAK01001041">
    <property type="protein sequence ID" value="OHS98667.1"/>
    <property type="molecule type" value="Genomic_DNA"/>
</dbReference>
<dbReference type="RefSeq" id="XP_068351804.1">
    <property type="nucleotide sequence ID" value="XM_068509933.1"/>
</dbReference>
<keyword evidence="2 7" id="KW-0808">Transferase</keyword>
<keyword evidence="5 7" id="KW-0472">Membrane</keyword>
<accession>A0A1J4JM75</accession>
<dbReference type="GO" id="GO:0005794">
    <property type="term" value="C:Golgi apparatus"/>
    <property type="evidence" value="ECO:0007669"/>
    <property type="project" value="TreeGrafter"/>
</dbReference>
<dbReference type="InterPro" id="IPR039859">
    <property type="entry name" value="PFA4/ZDH16/20/ERF2-like"/>
</dbReference>
<dbReference type="GeneID" id="94844637"/>
<evidence type="ECO:0000256" key="5">
    <source>
        <dbReference type="ARBA" id="ARBA00023136"/>
    </source>
</evidence>
<feature type="domain" description="Palmitoyltransferase DHHC" evidence="8">
    <location>
        <begin position="152"/>
        <end position="278"/>
    </location>
</feature>
<feature type="transmembrane region" description="Helical" evidence="7">
    <location>
        <begin position="239"/>
        <end position="261"/>
    </location>
</feature>
<evidence type="ECO:0000256" key="7">
    <source>
        <dbReference type="RuleBase" id="RU079119"/>
    </source>
</evidence>
<dbReference type="AlphaFoldDB" id="A0A1J4JM75"/>
<gene>
    <name evidence="9" type="ORF">TRFO_34889</name>
</gene>
<evidence type="ECO:0000256" key="4">
    <source>
        <dbReference type="ARBA" id="ARBA00022989"/>
    </source>
</evidence>
<dbReference type="Proteomes" id="UP000179807">
    <property type="component" value="Unassembled WGS sequence"/>
</dbReference>
<evidence type="ECO:0000256" key="2">
    <source>
        <dbReference type="ARBA" id="ARBA00022679"/>
    </source>
</evidence>
<dbReference type="PANTHER" id="PTHR22883">
    <property type="entry name" value="ZINC FINGER DHHC DOMAIN CONTAINING PROTEIN"/>
    <property type="match status" value="1"/>
</dbReference>
<protein>
    <recommendedName>
        <fullName evidence="7">Palmitoyltransferase</fullName>
        <ecNumber evidence="7">2.3.1.225</ecNumber>
    </recommendedName>
</protein>
<proteinExistence type="inferred from homology"/>
<comment type="subcellular location">
    <subcellularLocation>
        <location evidence="1">Membrane</location>
        <topology evidence="1">Multi-pass membrane protein</topology>
    </subcellularLocation>
</comment>
<dbReference type="PANTHER" id="PTHR22883:SF147">
    <property type="entry name" value="PALMITOYLTRANSFERASE"/>
    <property type="match status" value="1"/>
</dbReference>
<comment type="similarity">
    <text evidence="7">Belongs to the DHHC palmitoyltransferase family.</text>
</comment>
<sequence length="333" mass="38805">MSQAQSTLHEPLIDISSRIPTLNPQVIIDKSCCCFNIATFPEAEMTLCNHWIFRPIKPTIIIFVFLFVFALSLYDIIAFSDILDQFHDHHLKFSYAWVAVGLITLIFLFMTVSYFGVLCIGPGYLPYNWSQTRKTELTWEETKNSFVVYKEQVEFARAAERPPRSSFSISARRYVLRADHFCLWTESWIGLKNHRFFLLMTFYEILFTVTFICVHHWWAVYFFSIHYSEIKRAANIVQIIIPLIITVALILVSCMAVYHFFVAAKNLARNLTSIERFKGIKPSDNEFDKGCFNNCAEVCGKKIFCPLWFIPFFCFKPLEDGLYLDHASFNSTL</sequence>
<dbReference type="OrthoDB" id="302728at2759"/>
<dbReference type="GO" id="GO:0005783">
    <property type="term" value="C:endoplasmic reticulum"/>
    <property type="evidence" value="ECO:0007669"/>
    <property type="project" value="TreeGrafter"/>
</dbReference>